<evidence type="ECO:0000256" key="14">
    <source>
        <dbReference type="ARBA" id="ARBA00023224"/>
    </source>
</evidence>
<feature type="compositionally biased region" description="Low complexity" evidence="18">
    <location>
        <begin position="918"/>
        <end position="927"/>
    </location>
</feature>
<dbReference type="GO" id="GO:0071679">
    <property type="term" value="P:commissural neuron axon guidance"/>
    <property type="evidence" value="ECO:0007669"/>
    <property type="project" value="TreeGrafter"/>
</dbReference>
<keyword evidence="13" id="KW-0325">Glycoprotein</keyword>
<dbReference type="GO" id="GO:0030425">
    <property type="term" value="C:dendrite"/>
    <property type="evidence" value="ECO:0007669"/>
    <property type="project" value="TreeGrafter"/>
</dbReference>
<dbReference type="PANTHER" id="PTHR11309:SF35">
    <property type="entry name" value="PROTEIN SMOOTHENED"/>
    <property type="match status" value="1"/>
</dbReference>
<feature type="transmembrane region" description="Helical" evidence="19">
    <location>
        <begin position="223"/>
        <end position="243"/>
    </location>
</feature>
<evidence type="ECO:0000256" key="4">
    <source>
        <dbReference type="ARBA" id="ARBA00022473"/>
    </source>
</evidence>
<evidence type="ECO:0000256" key="2">
    <source>
        <dbReference type="ARBA" id="ARBA00004651"/>
    </source>
</evidence>
<keyword evidence="8 19" id="KW-1133">Transmembrane helix</keyword>
<feature type="transmembrane region" description="Helical" evidence="19">
    <location>
        <begin position="479"/>
        <end position="498"/>
    </location>
</feature>
<feature type="transmembrane region" description="Helical" evidence="19">
    <location>
        <begin position="410"/>
        <end position="432"/>
    </location>
</feature>
<feature type="region of interest" description="Disordered" evidence="18">
    <location>
        <begin position="609"/>
        <end position="643"/>
    </location>
</feature>
<feature type="domain" description="G-protein coupled receptors family 2 profile 2" evidence="21">
    <location>
        <begin position="185"/>
        <end position="453"/>
    </location>
</feature>
<evidence type="ECO:0000259" key="20">
    <source>
        <dbReference type="PROSITE" id="PS50038"/>
    </source>
</evidence>
<dbReference type="CDD" id="cd15030">
    <property type="entry name" value="7tmF_SMO_homolog"/>
    <property type="match status" value="1"/>
</dbReference>
<evidence type="ECO:0000256" key="13">
    <source>
        <dbReference type="ARBA" id="ARBA00023180"/>
    </source>
</evidence>
<dbReference type="GO" id="GO:0005886">
    <property type="term" value="C:plasma membrane"/>
    <property type="evidence" value="ECO:0007669"/>
    <property type="project" value="UniProtKB-SubCell"/>
</dbReference>
<accession>A0A6F9DT90</accession>
<keyword evidence="14" id="KW-0807">Transducer</keyword>
<dbReference type="Pfam" id="PF01392">
    <property type="entry name" value="Fz"/>
    <property type="match status" value="1"/>
</dbReference>
<dbReference type="AlphaFoldDB" id="A0A6F9DT90"/>
<evidence type="ECO:0000256" key="6">
    <source>
        <dbReference type="ARBA" id="ARBA00022692"/>
    </source>
</evidence>
<evidence type="ECO:0000256" key="17">
    <source>
        <dbReference type="PROSITE-ProRule" id="PRU00090"/>
    </source>
</evidence>
<feature type="transmembrane region" description="Helical" evidence="19">
    <location>
        <begin position="322"/>
        <end position="341"/>
    </location>
</feature>
<evidence type="ECO:0000256" key="15">
    <source>
        <dbReference type="ARBA" id="ARBA00023273"/>
    </source>
</evidence>
<feature type="transmembrane region" description="Helical" evidence="19">
    <location>
        <begin position="187"/>
        <end position="211"/>
    </location>
</feature>
<dbReference type="InterPro" id="IPR035683">
    <property type="entry name" value="SMO_7TM"/>
</dbReference>
<comment type="subcellular location">
    <subcellularLocation>
        <location evidence="2">Cell membrane</location>
        <topology evidence="2">Multi-pass membrane protein</topology>
    </subcellularLocation>
    <subcellularLocation>
        <location evidence="1">Cell projection</location>
        <location evidence="1">Cilium</location>
    </subcellularLocation>
</comment>
<evidence type="ECO:0000256" key="3">
    <source>
        <dbReference type="ARBA" id="ARBA00008077"/>
    </source>
</evidence>
<dbReference type="InterPro" id="IPR017981">
    <property type="entry name" value="GPCR_2-like_7TM"/>
</dbReference>
<reference evidence="22" key="1">
    <citation type="submission" date="2020-04" db="EMBL/GenBank/DDBJ databases">
        <authorList>
            <person name="Neveu A P."/>
        </authorList>
    </citation>
    <scope>NUCLEOTIDE SEQUENCE</scope>
    <source>
        <tissue evidence="22">Whole embryo</tissue>
    </source>
</reference>
<feature type="region of interest" description="Disordered" evidence="18">
    <location>
        <begin position="907"/>
        <end position="927"/>
    </location>
</feature>
<dbReference type="GO" id="GO:0004930">
    <property type="term" value="F:G protein-coupled receptor activity"/>
    <property type="evidence" value="ECO:0007669"/>
    <property type="project" value="UniProtKB-KW"/>
</dbReference>
<evidence type="ECO:0000256" key="19">
    <source>
        <dbReference type="SAM" id="Phobius"/>
    </source>
</evidence>
<keyword evidence="10 19" id="KW-0472">Membrane</keyword>
<gene>
    <name evidence="22" type="primary">Smo</name>
</gene>
<organism evidence="22">
    <name type="scientific">Phallusia mammillata</name>
    <dbReference type="NCBI Taxonomy" id="59560"/>
    <lineage>
        <taxon>Eukaryota</taxon>
        <taxon>Metazoa</taxon>
        <taxon>Chordata</taxon>
        <taxon>Tunicata</taxon>
        <taxon>Ascidiacea</taxon>
        <taxon>Phlebobranchia</taxon>
        <taxon>Ascidiidae</taxon>
        <taxon>Phallusia</taxon>
    </lineage>
</organism>
<comment type="similarity">
    <text evidence="3">Belongs to the G-protein coupled receptor Fz/Smo family.</text>
</comment>
<dbReference type="Gene3D" id="1.10.2000.10">
    <property type="entry name" value="Frizzled cysteine-rich domain"/>
    <property type="match status" value="1"/>
</dbReference>
<dbReference type="InterPro" id="IPR015526">
    <property type="entry name" value="Frizzled/SFRP"/>
</dbReference>
<feature type="transmembrane region" description="Helical" evidence="19">
    <location>
        <begin position="361"/>
        <end position="389"/>
    </location>
</feature>
<keyword evidence="4" id="KW-0217">Developmental protein</keyword>
<dbReference type="PRINTS" id="PR00489">
    <property type="entry name" value="FRIZZLED"/>
</dbReference>
<dbReference type="SMART" id="SM01330">
    <property type="entry name" value="Frizzled"/>
    <property type="match status" value="1"/>
</dbReference>
<keyword evidence="7" id="KW-0732">Signal</keyword>
<comment type="caution">
    <text evidence="17">Lacks conserved residue(s) required for the propagation of feature annotation.</text>
</comment>
<dbReference type="PANTHER" id="PTHR11309">
    <property type="entry name" value="FRIZZLED"/>
    <property type="match status" value="1"/>
</dbReference>
<keyword evidence="6 19" id="KW-0812">Transmembrane</keyword>
<evidence type="ECO:0000313" key="22">
    <source>
        <dbReference type="EMBL" id="CAB3266401.1"/>
    </source>
</evidence>
<evidence type="ECO:0000256" key="18">
    <source>
        <dbReference type="SAM" id="MobiDB-lite"/>
    </source>
</evidence>
<dbReference type="FunFam" id="1.20.1070.10:FF:000068">
    <property type="entry name" value="Smoothened, frizzled class receptor"/>
    <property type="match status" value="1"/>
</dbReference>
<dbReference type="PROSITE" id="PS50261">
    <property type="entry name" value="G_PROTEIN_RECEP_F2_4"/>
    <property type="match status" value="1"/>
</dbReference>
<keyword evidence="5" id="KW-1003">Cell membrane</keyword>
<protein>
    <recommendedName>
        <fullName evidence="16">Protein smoothened</fullName>
    </recommendedName>
</protein>
<dbReference type="EMBL" id="LR790539">
    <property type="protein sequence ID" value="CAB3266401.1"/>
    <property type="molecule type" value="mRNA"/>
</dbReference>
<proteinExistence type="evidence at transcript level"/>
<evidence type="ECO:0000256" key="9">
    <source>
        <dbReference type="ARBA" id="ARBA00023040"/>
    </source>
</evidence>
<dbReference type="GO" id="GO:0005929">
    <property type="term" value="C:cilium"/>
    <property type="evidence" value="ECO:0007669"/>
    <property type="project" value="UniProtKB-SubCell"/>
</dbReference>
<evidence type="ECO:0000256" key="7">
    <source>
        <dbReference type="ARBA" id="ARBA00022729"/>
    </source>
</evidence>
<evidence type="ECO:0000256" key="16">
    <source>
        <dbReference type="ARBA" id="ARBA00035037"/>
    </source>
</evidence>
<dbReference type="GO" id="GO:0007224">
    <property type="term" value="P:smoothened signaling pathway"/>
    <property type="evidence" value="ECO:0007669"/>
    <property type="project" value="TreeGrafter"/>
</dbReference>
<dbReference type="SMART" id="SM00063">
    <property type="entry name" value="FRI"/>
    <property type="match status" value="1"/>
</dbReference>
<feature type="transmembrane region" description="Helical" evidence="19">
    <location>
        <begin position="273"/>
        <end position="301"/>
    </location>
</feature>
<feature type="compositionally biased region" description="Polar residues" evidence="18">
    <location>
        <begin position="617"/>
        <end position="627"/>
    </location>
</feature>
<dbReference type="InterPro" id="IPR020067">
    <property type="entry name" value="Frizzled_dom"/>
</dbReference>
<evidence type="ECO:0000256" key="5">
    <source>
        <dbReference type="ARBA" id="ARBA00022475"/>
    </source>
</evidence>
<keyword evidence="15" id="KW-0966">Cell projection</keyword>
<evidence type="ECO:0000256" key="1">
    <source>
        <dbReference type="ARBA" id="ARBA00004138"/>
    </source>
</evidence>
<keyword evidence="11" id="KW-1015">Disulfide bond</keyword>
<dbReference type="SUPFAM" id="SSF63501">
    <property type="entry name" value="Frizzled cysteine-rich domain"/>
    <property type="match status" value="1"/>
</dbReference>
<dbReference type="Gene3D" id="1.20.1070.10">
    <property type="entry name" value="Rhodopsin 7-helix transmembrane proteins"/>
    <property type="match status" value="1"/>
</dbReference>
<keyword evidence="12" id="KW-0675">Receptor</keyword>
<dbReference type="Pfam" id="PF01534">
    <property type="entry name" value="Frizzled"/>
    <property type="match status" value="1"/>
</dbReference>
<dbReference type="GO" id="GO:0007417">
    <property type="term" value="P:central nervous system development"/>
    <property type="evidence" value="ECO:0007669"/>
    <property type="project" value="TreeGrafter"/>
</dbReference>
<evidence type="ECO:0000256" key="12">
    <source>
        <dbReference type="ARBA" id="ARBA00023170"/>
    </source>
</evidence>
<dbReference type="InterPro" id="IPR000539">
    <property type="entry name" value="Frizzled/Smoothened_7TM"/>
</dbReference>
<evidence type="ECO:0000256" key="8">
    <source>
        <dbReference type="ARBA" id="ARBA00022989"/>
    </source>
</evidence>
<name>A0A6F9DT90_9ASCI</name>
<evidence type="ECO:0000256" key="11">
    <source>
        <dbReference type="ARBA" id="ARBA00023157"/>
    </source>
</evidence>
<feature type="domain" description="FZ" evidence="20">
    <location>
        <begin position="28"/>
        <end position="153"/>
    </location>
</feature>
<keyword evidence="9" id="KW-0297">G-protein coupled receptor</keyword>
<dbReference type="InterPro" id="IPR036790">
    <property type="entry name" value="Frizzled_dom_sf"/>
</dbReference>
<evidence type="ECO:0000259" key="21">
    <source>
        <dbReference type="PROSITE" id="PS50261"/>
    </source>
</evidence>
<dbReference type="GO" id="GO:0005113">
    <property type="term" value="F:patched binding"/>
    <property type="evidence" value="ECO:0007669"/>
    <property type="project" value="TreeGrafter"/>
</dbReference>
<dbReference type="GO" id="GO:0007389">
    <property type="term" value="P:pattern specification process"/>
    <property type="evidence" value="ECO:0007669"/>
    <property type="project" value="TreeGrafter"/>
</dbReference>
<evidence type="ECO:0000256" key="10">
    <source>
        <dbReference type="ARBA" id="ARBA00023136"/>
    </source>
</evidence>
<dbReference type="GO" id="GO:0009888">
    <property type="term" value="P:tissue development"/>
    <property type="evidence" value="ECO:0007669"/>
    <property type="project" value="UniProtKB-ARBA"/>
</dbReference>
<dbReference type="PROSITE" id="PS50038">
    <property type="entry name" value="FZ"/>
    <property type="match status" value="1"/>
</dbReference>
<sequence length="927" mass="103199">MTTPSGITNISSTTLGLAKCEKLASLPCESLNSSASCFGTTIPNTATSFELAGDASTLVEAQDRLLLWSGLRAVPRCWDVIQPLLCSVYYPTCENNKITLPDRSLCLETRSPCRIVELEHGWPEFLECDNNDVFNDGCQINRLQFNKSDCELPLIATTNKASYYDGVEGCGLQCMNPLFNQTQHDEIHAFIAGWASVACLCTFFAMLSFFIDWKNSSKYPARIIFYINLCFFLGSIGWLAQFFDDARDEIVCRRDGTMRLGEPVGTGESPSCVIIFVLVYYFLMAGITWFDILSYSWYLLFQSLKEGNHKDPLKDKERKFHLISWSVPFILMLICLAVSEIDGDSMSGICFVGYKHHWYRLGLLLLPVGVVLIIGGFFLCRGLVILFSIRTGHSGLLNDKSLSKITWTMIRIGVFTVLAFIFVFVTFAVHVYDFTNQAAWDRSFREYIKCEANVTVLQQLSGSPPLTCNLKNQPSISVIKLNLIALFGTGIVMSAWVWTRASFANWRRAWFKLIGRSDDEMKRIRHRSRIIAKAFALRNILKKGTSKSTANFDEDSDNGPDIEYSEHTMTHQDPVDMDLDMHSMSQDVSSSWIRNVPKMVVRRGGLLPEERSKLDNQHNVTWQQPKTSQKRGQKKSDNEIEPGLWAVAQYIDGKTLKEVKDEEPEKRKPSYTDKYKDTYIGTSPYRYPINPSATTLSHPCYHDNPAPVHYAPQCTQECNCHATSHHSHLPGTFYYPGGVAEADTMQKPKLKGILRNANRASNDSIPHCQPSKSANFTTSSSKKAKEMFNNPPVQDHNALYYDLVTGVIPANGANNVGYAKVAGAMPANSATNVYDDTVSCATRAQGVTNAYHDKVSGAIRAQGVTNALQETTSGATDFRNDQLTGGIPAEGATNVYNGTVTGATSFSASSLDSDDLRSSTSLNSMDL</sequence>